<reference evidence="18 19" key="1">
    <citation type="journal article" date="2020" name="ISME J.">
        <title>Uncovering the hidden diversity of litter-decomposition mechanisms in mushroom-forming fungi.</title>
        <authorList>
            <person name="Floudas D."/>
            <person name="Bentzer J."/>
            <person name="Ahren D."/>
            <person name="Johansson T."/>
            <person name="Persson P."/>
            <person name="Tunlid A."/>
        </authorList>
    </citation>
    <scope>NUCLEOTIDE SEQUENCE [LARGE SCALE GENOMIC DNA]</scope>
    <source>
        <strain evidence="18 19">CBS 146.42</strain>
    </source>
</reference>
<dbReference type="InterPro" id="IPR000172">
    <property type="entry name" value="GMC_OxRdtase_N"/>
</dbReference>
<evidence type="ECO:0000259" key="17">
    <source>
        <dbReference type="Pfam" id="PF05199"/>
    </source>
</evidence>
<comment type="subcellular location">
    <subcellularLocation>
        <location evidence="2">Secreted</location>
    </subcellularLocation>
</comment>
<evidence type="ECO:0000313" key="19">
    <source>
        <dbReference type="Proteomes" id="UP000559027"/>
    </source>
</evidence>
<dbReference type="GO" id="GO:0050660">
    <property type="term" value="F:flavin adenine dinucleotide binding"/>
    <property type="evidence" value="ECO:0007669"/>
    <property type="project" value="InterPro"/>
</dbReference>
<dbReference type="InterPro" id="IPR012132">
    <property type="entry name" value="GMC_OxRdtase"/>
</dbReference>
<evidence type="ECO:0000256" key="8">
    <source>
        <dbReference type="ARBA" id="ARBA00022827"/>
    </source>
</evidence>
<organism evidence="18 19">
    <name type="scientific">Leucocoprinus leucothites</name>
    <dbReference type="NCBI Taxonomy" id="201217"/>
    <lineage>
        <taxon>Eukaryota</taxon>
        <taxon>Fungi</taxon>
        <taxon>Dikarya</taxon>
        <taxon>Basidiomycota</taxon>
        <taxon>Agaricomycotina</taxon>
        <taxon>Agaricomycetes</taxon>
        <taxon>Agaricomycetidae</taxon>
        <taxon>Agaricales</taxon>
        <taxon>Agaricineae</taxon>
        <taxon>Agaricaceae</taxon>
        <taxon>Leucocoprinus</taxon>
    </lineage>
</organism>
<dbReference type="Gene3D" id="3.50.50.60">
    <property type="entry name" value="FAD/NAD(P)-binding domain"/>
    <property type="match status" value="2"/>
</dbReference>
<dbReference type="PANTHER" id="PTHR11552">
    <property type="entry name" value="GLUCOSE-METHANOL-CHOLINE GMC OXIDOREDUCTASE"/>
    <property type="match status" value="1"/>
</dbReference>
<evidence type="ECO:0000256" key="9">
    <source>
        <dbReference type="ARBA" id="ARBA00024699"/>
    </source>
</evidence>
<dbReference type="GO" id="GO:0005576">
    <property type="term" value="C:extracellular region"/>
    <property type="evidence" value="ECO:0007669"/>
    <property type="project" value="UniProtKB-SubCell"/>
</dbReference>
<feature type="chain" id="PRO_5034149159" description="pyranose dehydrogenase (acceptor)" evidence="15">
    <location>
        <begin position="24"/>
        <end position="1246"/>
    </location>
</feature>
<gene>
    <name evidence="18" type="ORF">D9756_008793</name>
</gene>
<evidence type="ECO:0000256" key="13">
    <source>
        <dbReference type="ARBA" id="ARBA00034050"/>
    </source>
</evidence>
<keyword evidence="6" id="KW-0964">Secreted</keyword>
<keyword evidence="8" id="KW-0274">FAD</keyword>
<evidence type="ECO:0000256" key="7">
    <source>
        <dbReference type="ARBA" id="ARBA00022630"/>
    </source>
</evidence>
<feature type="domain" description="Glucose-methanol-choline oxidoreductase N-terminal" evidence="16">
    <location>
        <begin position="769"/>
        <end position="987"/>
    </location>
</feature>
<feature type="signal peptide" evidence="15">
    <location>
        <begin position="1"/>
        <end position="23"/>
    </location>
</feature>
<evidence type="ECO:0000313" key="18">
    <source>
        <dbReference type="EMBL" id="KAF5349658.1"/>
    </source>
</evidence>
<evidence type="ECO:0000256" key="14">
    <source>
        <dbReference type="ARBA" id="ARBA00034059"/>
    </source>
</evidence>
<comment type="catalytic activity">
    <reaction evidence="11">
        <text>pyranose + acceptor = pyranos-2,3-diulose + reduced acceptor.</text>
        <dbReference type="EC" id="1.1.99.29"/>
    </reaction>
</comment>
<comment type="similarity">
    <text evidence="3">Belongs to the GMC oxidoreductase family.</text>
</comment>
<evidence type="ECO:0000256" key="11">
    <source>
        <dbReference type="ARBA" id="ARBA00034010"/>
    </source>
</evidence>
<feature type="domain" description="Glucose-methanol-choline oxidoreductase C-terminal" evidence="17">
    <location>
        <begin position="452"/>
        <end position="587"/>
    </location>
</feature>
<protein>
    <recommendedName>
        <fullName evidence="5">pyranose dehydrogenase (acceptor)</fullName>
        <ecNumber evidence="5">1.1.99.29</ecNumber>
    </recommendedName>
</protein>
<dbReference type="SUPFAM" id="SSF51905">
    <property type="entry name" value="FAD/NAD(P)-binding domain"/>
    <property type="match status" value="2"/>
</dbReference>
<evidence type="ECO:0000256" key="2">
    <source>
        <dbReference type="ARBA" id="ARBA00004613"/>
    </source>
</evidence>
<comment type="catalytic activity">
    <reaction evidence="13">
        <text>a pyranoside + acceptor = a pyranosid-3-ulose + reduced acceptor.</text>
        <dbReference type="EC" id="1.1.99.29"/>
    </reaction>
</comment>
<feature type="domain" description="Glucose-methanol-choline oxidoreductase N-terminal" evidence="16">
    <location>
        <begin position="39"/>
        <end position="345"/>
    </location>
</feature>
<evidence type="ECO:0000256" key="10">
    <source>
        <dbReference type="ARBA" id="ARBA00033986"/>
    </source>
</evidence>
<dbReference type="EC" id="1.1.99.29" evidence="5"/>
<dbReference type="Pfam" id="PF05199">
    <property type="entry name" value="GMC_oxred_C"/>
    <property type="match status" value="2"/>
</dbReference>
<evidence type="ECO:0000256" key="5">
    <source>
        <dbReference type="ARBA" id="ARBA00013177"/>
    </source>
</evidence>
<comment type="catalytic activity">
    <reaction evidence="10">
        <text>pyranose + acceptor = pyranos-2-ulose + reduced acceptor.</text>
        <dbReference type="EC" id="1.1.99.29"/>
    </reaction>
</comment>
<dbReference type="InterPro" id="IPR036188">
    <property type="entry name" value="FAD/NAD-bd_sf"/>
</dbReference>
<comment type="cofactor">
    <cofactor evidence="1">
        <name>FAD</name>
        <dbReference type="ChEBI" id="CHEBI:57692"/>
    </cofactor>
</comment>
<evidence type="ECO:0000256" key="1">
    <source>
        <dbReference type="ARBA" id="ARBA00001974"/>
    </source>
</evidence>
<name>A0A8H5CYZ2_9AGAR</name>
<comment type="catalytic activity">
    <reaction evidence="14">
        <text>a pyranoside + acceptor = a pyranosid-3,4-diulose + reduced acceptor.</text>
        <dbReference type="EC" id="1.1.99.29"/>
    </reaction>
</comment>
<dbReference type="PANTHER" id="PTHR11552:SF147">
    <property type="entry name" value="CHOLINE DEHYDROGENASE, MITOCHONDRIAL"/>
    <property type="match status" value="1"/>
</dbReference>
<comment type="catalytic activity">
    <reaction evidence="12">
        <text>pyranose + acceptor = pyranos-3-ulose + reduced acceptor.</text>
        <dbReference type="EC" id="1.1.99.29"/>
    </reaction>
</comment>
<dbReference type="SUPFAM" id="SSF54373">
    <property type="entry name" value="FAD-linked reductases, C-terminal domain"/>
    <property type="match status" value="2"/>
</dbReference>
<dbReference type="GO" id="GO:0033718">
    <property type="term" value="F:pyranose dehydrogenase (acceptor) activity"/>
    <property type="evidence" value="ECO:0007669"/>
    <property type="project" value="UniProtKB-EC"/>
</dbReference>
<dbReference type="Proteomes" id="UP000559027">
    <property type="component" value="Unassembled WGS sequence"/>
</dbReference>
<comment type="caution">
    <text evidence="18">The sequence shown here is derived from an EMBL/GenBank/DDBJ whole genome shotgun (WGS) entry which is preliminary data.</text>
</comment>
<comment type="function">
    <text evidence="9">Catalyzes the single-oxidation or sequential double oxidation reaction of carbohydrates primarily at carbon-2 and/or carbon-3 with the concomitant reduction of the flavin. The enzyme exhibits a broad sugar substrate specificity, oxidizing different aldopyranoses to the corresponding C-1, C-2, C-3 or C-1,2, C-2,3 and C-3,4 (di)dehydro sugars with substrate-specific regioselectivity. Accepts only a narrow range of electron acceptors such as substituted benzoquinones and complexed metal ions and reacts extremely slowly with O(2) as acceptor. May play a role in the natural recycling of plant matter by oxidizing all major monosaccharides in lignocellulose and by reducing quinone compounds or reactive radical species generated during lignin depolymerization.</text>
</comment>
<evidence type="ECO:0000256" key="15">
    <source>
        <dbReference type="SAM" id="SignalP"/>
    </source>
</evidence>
<evidence type="ECO:0000259" key="16">
    <source>
        <dbReference type="Pfam" id="PF00732"/>
    </source>
</evidence>
<evidence type="ECO:0000256" key="12">
    <source>
        <dbReference type="ARBA" id="ARBA00034029"/>
    </source>
</evidence>
<evidence type="ECO:0000256" key="3">
    <source>
        <dbReference type="ARBA" id="ARBA00010790"/>
    </source>
</evidence>
<feature type="domain" description="Glucose-methanol-choline oxidoreductase C-terminal" evidence="17">
    <location>
        <begin position="1099"/>
        <end position="1234"/>
    </location>
</feature>
<keyword evidence="19" id="KW-1185">Reference proteome</keyword>
<dbReference type="EMBL" id="JAACJO010000016">
    <property type="protein sequence ID" value="KAF5349658.1"/>
    <property type="molecule type" value="Genomic_DNA"/>
</dbReference>
<dbReference type="AlphaFoldDB" id="A0A8H5CYZ2"/>
<keyword evidence="7" id="KW-0285">Flavoprotein</keyword>
<dbReference type="OrthoDB" id="269227at2759"/>
<keyword evidence="15" id="KW-0732">Signal</keyword>
<proteinExistence type="inferred from homology"/>
<dbReference type="Pfam" id="PF00732">
    <property type="entry name" value="GMC_oxred_N"/>
    <property type="match status" value="2"/>
</dbReference>
<accession>A0A8H5CYZ2</accession>
<dbReference type="Gene3D" id="3.30.560.10">
    <property type="entry name" value="Glucose Oxidase, domain 3"/>
    <property type="match status" value="2"/>
</dbReference>
<evidence type="ECO:0000256" key="6">
    <source>
        <dbReference type="ARBA" id="ARBA00022525"/>
    </source>
</evidence>
<sequence length="1246" mass="135025">MFRTQNLGNLAAIALTLVQVALGGVLFKNPQDLPDDTHYDFIIAGGGSGGALVASRLAENRQFKVLVIEAGPSNEDVFATRVPGLDHELPKTHVDWNYTLIPQTGLNGRSPAYTRGRMLGGCGSHNGMVYTRGSKDDWNRWASITGLATLSWDRILPFIFKAEVLTNDSENQTEQGHIDPFIHSRNGKVSTSAAYSIHPFNNMLIQTTKELSDEFPFKLDMNDGSPIGIGWNQFTIDRNAERSSAATAYLAKTGNNVHVLVNTYVTRLLPVGNGTDFRTVEFAANATSLRMQLTARKEVIVAGGVIGTPQILLNSGIGSREELEAVGIPTIVDNPGVGKNFTDQVSALMLMETSIQDTDYDRDAALAQWNETRTGPMVLPNHMNHIVYVRLPDDAPPFSQDGFFDPTAGKDSPHIEFVLSQISSHAPSTATDVPPIPPNITTIQFLAINLHPISRGSVSLNTSDPFAHPVVDLGLLSEDQDIAILREAIRSARRMYSAPAFRGTVSESILPAANVTSDEDLDVYLRSVASGLLHGVGSAAMSPENASWGAVNPDFRVKGTSGLRVVDASIFPTVPSGHTQVPVFGIAELASALIADGLANSLIKKIATMNLPYMHKYDAIPTNISIRERISFFRNGIQALLPPDEYHDFSMLLQSTKYQSLLAFALLGIQTVFGAILFQSLDDLPQDTGYDFIIAGGGTAGGVVAARLAENQQWKILVIEAGRSNRDVFATRVPGMMGQLTGTEVDWNYTTTPGPGGVIAHYSRAHMLDGMVYTRGSRDDWDQWADIVENDGLRWDNMMPFMLKAERLVQDSAKQSEVNHVDPSVHATDGKLPVTTGFNAHPINDMFLRVTEEAPDDFPFLLDMNDGKPIGISWNLFSIDDKGERTSAATAYVEPSKDNLHVLLNTYVTRVVPIGNGTDFRGVEFAASARSERKQLVAGKEVIVAGGVFNSPQILLNSGIGDRGELESVGVKTLVDNPSVGKNLTDQAYTLGFFNTTIQNTDFDMDAALTQWNTSGTGPLAFPIHLKNQVIWIRLPDDAPPFGDDRFADPSPGPNAPHIEIYGSQISTTLPMSNNSQVPSPSDLGNALTLQLQIINLHPVSRGSITLASSDPFAHPIINVNLLSEPVDLAIMREAHRSVRKLLSAPVFQSSISESLYPASNVTTDDELDAFINSAVGPYGHAACSASMSPRGASWGVVDPDYRVKRTSGLRVVDASVIPNMPSGHTQAPVYALAERASVMIVEDWR</sequence>
<comment type="subunit">
    <text evidence="4">Monomer.</text>
</comment>
<dbReference type="InterPro" id="IPR007867">
    <property type="entry name" value="GMC_OxRtase_C"/>
</dbReference>
<evidence type="ECO:0000256" key="4">
    <source>
        <dbReference type="ARBA" id="ARBA00011245"/>
    </source>
</evidence>